<feature type="coiled-coil region" evidence="1">
    <location>
        <begin position="253"/>
        <end position="350"/>
    </location>
</feature>
<evidence type="ECO:0000313" key="2">
    <source>
        <dbReference type="EMBL" id="RHF76536.1"/>
    </source>
</evidence>
<keyword evidence="1" id="KW-0175">Coiled coil</keyword>
<dbReference type="RefSeq" id="WP_118207034.1">
    <property type="nucleotide sequence ID" value="NZ_QRHJ01000012.1"/>
</dbReference>
<protein>
    <recommendedName>
        <fullName evidence="4">Recombinase</fullName>
    </recommendedName>
</protein>
<dbReference type="GO" id="GO:0003677">
    <property type="term" value="F:DNA binding"/>
    <property type="evidence" value="ECO:0007669"/>
    <property type="project" value="InterPro"/>
</dbReference>
<dbReference type="InterPro" id="IPR001668">
    <property type="entry name" value="Mob_Pre"/>
</dbReference>
<dbReference type="Gene3D" id="3.30.930.30">
    <property type="match status" value="1"/>
</dbReference>
<evidence type="ECO:0000256" key="1">
    <source>
        <dbReference type="SAM" id="Coils"/>
    </source>
</evidence>
<dbReference type="AlphaFoldDB" id="A0A414Q6X5"/>
<dbReference type="Pfam" id="PF01076">
    <property type="entry name" value="Mob_Pre"/>
    <property type="match status" value="1"/>
</dbReference>
<dbReference type="GO" id="GO:0006310">
    <property type="term" value="P:DNA recombination"/>
    <property type="evidence" value="ECO:0007669"/>
    <property type="project" value="InterPro"/>
</dbReference>
<dbReference type="NCBIfam" id="NF041497">
    <property type="entry name" value="MobV"/>
    <property type="match status" value="1"/>
</dbReference>
<dbReference type="Proteomes" id="UP000283762">
    <property type="component" value="Unassembled WGS sequence"/>
</dbReference>
<sequence length="481" mass="55068">MSDNKKQMMDIQKVKSFSVAVSDEHQRNWGDDLFSRKENDPKYNYDRSRTRLNFQVSKGGELGPIDKNKSITDKIEQAIKNRVTGRVNATSNRAVSIVFGGNREQMRKLAFGDQAISENGNNWDVDSCSGIDRWATDIYDFCCREFGEENVVSFIVHLDELNPHAHAVIVPITKDGRLSAKDLFGGNDMNQARLRMRELHSRLAEVNEKYGLERGDDITITGAKHKSTETYRRELADECRTLSNEVGMKKMLLSSLNRSITKAETKIKALQTMVSNLEKAEAEKQATIAELEDYMKNHLGDAVEIKAKITATRKELWDVRDKLNDKKMKLEQAKLQLDELQKNTSYIEARNREIKADFEKTAVSYQQQMINKIWAQAGMKALAEIADIYPRMTSTHDSSLFDDSFAMDFINYGDKIIYCAMYLYVGYINEATNFAESQGGGGSDTKDWGRDKDEDEIEWIRRCLRQATKMMKPMKRKGLSR</sequence>
<name>A0A414Q6X5_BACSE</name>
<reference evidence="2 3" key="1">
    <citation type="submission" date="2018-08" db="EMBL/GenBank/DDBJ databases">
        <title>A genome reference for cultivated species of the human gut microbiota.</title>
        <authorList>
            <person name="Zou Y."/>
            <person name="Xue W."/>
            <person name="Luo G."/>
        </authorList>
    </citation>
    <scope>NUCLEOTIDE SEQUENCE [LARGE SCALE GENOMIC DNA]</scope>
    <source>
        <strain evidence="2 3">AM25-16</strain>
    </source>
</reference>
<evidence type="ECO:0008006" key="4">
    <source>
        <dbReference type="Google" id="ProtNLM"/>
    </source>
</evidence>
<gene>
    <name evidence="2" type="ORF">DW668_06205</name>
</gene>
<comment type="caution">
    <text evidence="2">The sequence shown here is derived from an EMBL/GenBank/DDBJ whole genome shotgun (WGS) entry which is preliminary data.</text>
</comment>
<dbReference type="EMBL" id="QRHJ01000012">
    <property type="protein sequence ID" value="RHF76536.1"/>
    <property type="molecule type" value="Genomic_DNA"/>
</dbReference>
<evidence type="ECO:0000313" key="3">
    <source>
        <dbReference type="Proteomes" id="UP000283762"/>
    </source>
</evidence>
<organism evidence="2 3">
    <name type="scientific">Bacteroides stercoris</name>
    <dbReference type="NCBI Taxonomy" id="46506"/>
    <lineage>
        <taxon>Bacteria</taxon>
        <taxon>Pseudomonadati</taxon>
        <taxon>Bacteroidota</taxon>
        <taxon>Bacteroidia</taxon>
        <taxon>Bacteroidales</taxon>
        <taxon>Bacteroidaceae</taxon>
        <taxon>Bacteroides</taxon>
    </lineage>
</organism>
<accession>A0A414Q6X5</accession>
<dbReference type="CDD" id="cd17242">
    <property type="entry name" value="MobM_relaxase"/>
    <property type="match status" value="1"/>
</dbReference>
<proteinExistence type="predicted"/>